<evidence type="ECO:0000313" key="2">
    <source>
        <dbReference type="Proteomes" id="UP001062846"/>
    </source>
</evidence>
<name>A0ACC0PJR3_RHOML</name>
<gene>
    <name evidence="1" type="ORF">RHMOL_Rhmol03G0254800</name>
</gene>
<organism evidence="1 2">
    <name type="scientific">Rhododendron molle</name>
    <name type="common">Chinese azalea</name>
    <name type="synonym">Azalea mollis</name>
    <dbReference type="NCBI Taxonomy" id="49168"/>
    <lineage>
        <taxon>Eukaryota</taxon>
        <taxon>Viridiplantae</taxon>
        <taxon>Streptophyta</taxon>
        <taxon>Embryophyta</taxon>
        <taxon>Tracheophyta</taxon>
        <taxon>Spermatophyta</taxon>
        <taxon>Magnoliopsida</taxon>
        <taxon>eudicotyledons</taxon>
        <taxon>Gunneridae</taxon>
        <taxon>Pentapetalae</taxon>
        <taxon>asterids</taxon>
        <taxon>Ericales</taxon>
        <taxon>Ericaceae</taxon>
        <taxon>Ericoideae</taxon>
        <taxon>Rhodoreae</taxon>
        <taxon>Rhododendron</taxon>
    </lineage>
</organism>
<proteinExistence type="predicted"/>
<reference evidence="1" key="1">
    <citation type="submission" date="2022-02" db="EMBL/GenBank/DDBJ databases">
        <title>Plant Genome Project.</title>
        <authorList>
            <person name="Zhang R.-G."/>
        </authorList>
    </citation>
    <scope>NUCLEOTIDE SEQUENCE</scope>
    <source>
        <strain evidence="1">AT1</strain>
    </source>
</reference>
<dbReference type="EMBL" id="CM046390">
    <property type="protein sequence ID" value="KAI8565386.1"/>
    <property type="molecule type" value="Genomic_DNA"/>
</dbReference>
<comment type="caution">
    <text evidence="1">The sequence shown here is derived from an EMBL/GenBank/DDBJ whole genome shotgun (WGS) entry which is preliminary data.</text>
</comment>
<accession>A0ACC0PJR3</accession>
<keyword evidence="2" id="KW-1185">Reference proteome</keyword>
<dbReference type="Proteomes" id="UP001062846">
    <property type="component" value="Chromosome 3"/>
</dbReference>
<evidence type="ECO:0000313" key="1">
    <source>
        <dbReference type="EMBL" id="KAI8565386.1"/>
    </source>
</evidence>
<protein>
    <submittedName>
        <fullName evidence="1">Uncharacterized protein</fullName>
    </submittedName>
</protein>
<sequence>MPSLNDRCSHHPLHNHRCYLWQHTGHHLITFIAVPSLMFHFPTPEATISPTTTATLVSPSSMATTTTAATSRAMLNWHPVWRVISTASVRPPSPTNPTTVKDYDGGVNIPLYETPEGSVQFYRNALGHLNQITYAFGIVGRVRENKGKRQVRNSLLPPNDSKLDLLHVTDATEALGLKDVELVKSVSDKPFDLLRPSARHHSLFKAQARNTADPEKGKYTLIRDAEDFQPGTLDKPLPCFGCGIGWFSFLVGFAFPLMWYYATILYFGNYYRKDPRERAGLAASAVCAMACTVILLIVTMVLLF</sequence>